<dbReference type="Proteomes" id="UP001500962">
    <property type="component" value="Unassembled WGS sequence"/>
</dbReference>
<dbReference type="RefSeq" id="WP_244701094.1">
    <property type="nucleotide sequence ID" value="NZ_BAAADN010000026.1"/>
</dbReference>
<evidence type="ECO:0000313" key="4">
    <source>
        <dbReference type="Proteomes" id="UP001500962"/>
    </source>
</evidence>
<proteinExistence type="predicted"/>
<gene>
    <name evidence="1" type="ORF">GCM10008985_18970</name>
    <name evidence="2" type="ORF">MUK72_12050</name>
</gene>
<evidence type="ECO:0000313" key="1">
    <source>
        <dbReference type="EMBL" id="GAA0462492.1"/>
    </source>
</evidence>
<name>A0AAV3SHQ3_HALDO</name>
<reference evidence="2" key="2">
    <citation type="submission" date="2022-04" db="EMBL/GenBank/DDBJ databases">
        <title>Sequencing and genomic assembly of Halococcus dombrowskii.</title>
        <authorList>
            <person name="Lim S.W."/>
            <person name="MacLea K.S."/>
        </authorList>
    </citation>
    <scope>NUCLEOTIDE SEQUENCE</scope>
    <source>
        <strain evidence="2">H4</strain>
    </source>
</reference>
<dbReference type="EMBL" id="BAAADN010000026">
    <property type="protein sequence ID" value="GAA0462492.1"/>
    <property type="molecule type" value="Genomic_DNA"/>
</dbReference>
<reference evidence="1" key="1">
    <citation type="journal article" date="2014" name="Int. J. Syst. Evol. Microbiol.">
        <title>Complete genome sequence of Corynebacterium casei LMG S-19264T (=DSM 44701T), isolated from a smear-ripened cheese.</title>
        <authorList>
            <consortium name="US DOE Joint Genome Institute (JGI-PGF)"/>
            <person name="Walter F."/>
            <person name="Albersmeier A."/>
            <person name="Kalinowski J."/>
            <person name="Ruckert C."/>
        </authorList>
    </citation>
    <scope>NUCLEOTIDE SEQUENCE</scope>
    <source>
        <strain evidence="1">JCM 12289</strain>
    </source>
</reference>
<dbReference type="GeneID" id="71762592"/>
<dbReference type="AlphaFoldDB" id="A0AAV3SHQ3"/>
<sequence>MRHHQVVGSGNFVSVYGGEIDSTGHLWDLVLDELGAPQSTESVSGTTEESQVSGTFGIRAHLFNAGGSASETESVTDETIETYQRRGLDDILEVNEVESFVLLIDDFHYLSPELQSDIGEAVKQASEGGLKICVALIPHRSDDLTQANPDLQGRALTLELEYWNKEDLIKIGEKGFESLKVSFPESAIEIFAKESAGSPHLMQQLCYDACGLKGITERKDTMTDISMDKNQIEDVLGWTGSSLDIDKVFDILNGEGISGKQQRDSHKFVDGTEGDVYEAILRGIADDSIQEELDQSEEGLNRSKLVEGIENQCMNSAPPLPSVTQALERMDERITETHPESAIFEWKNDTKKIQLPDPYLIFYLRWSSKLEYNPAI</sequence>
<reference evidence="1" key="3">
    <citation type="submission" date="2023-12" db="EMBL/GenBank/DDBJ databases">
        <authorList>
            <person name="Sun Q."/>
            <person name="Inoue M."/>
        </authorList>
    </citation>
    <scope>NUCLEOTIDE SEQUENCE</scope>
    <source>
        <strain evidence="1">JCM 12289</strain>
    </source>
</reference>
<protein>
    <submittedName>
        <fullName evidence="1">Uncharacterized protein</fullName>
    </submittedName>
</protein>
<dbReference type="KEGG" id="hdo:MUK72_12050"/>
<keyword evidence="3" id="KW-1185">Reference proteome</keyword>
<evidence type="ECO:0000313" key="3">
    <source>
        <dbReference type="Proteomes" id="UP000830542"/>
    </source>
</evidence>
<accession>A0AAV3SHQ3</accession>
<dbReference type="SUPFAM" id="SSF52540">
    <property type="entry name" value="P-loop containing nucleoside triphosphate hydrolases"/>
    <property type="match status" value="1"/>
</dbReference>
<evidence type="ECO:0000313" key="2">
    <source>
        <dbReference type="EMBL" id="UOO94696.1"/>
    </source>
</evidence>
<organism evidence="1 4">
    <name type="scientific">Halococcus dombrowskii</name>
    <dbReference type="NCBI Taxonomy" id="179637"/>
    <lineage>
        <taxon>Archaea</taxon>
        <taxon>Methanobacteriati</taxon>
        <taxon>Methanobacteriota</taxon>
        <taxon>Stenosarchaea group</taxon>
        <taxon>Halobacteria</taxon>
        <taxon>Halobacteriales</taxon>
        <taxon>Halococcaceae</taxon>
        <taxon>Halococcus</taxon>
    </lineage>
</organism>
<dbReference type="InterPro" id="IPR027417">
    <property type="entry name" value="P-loop_NTPase"/>
</dbReference>
<dbReference type="EMBL" id="CP095005">
    <property type="protein sequence ID" value="UOO94696.1"/>
    <property type="molecule type" value="Genomic_DNA"/>
</dbReference>
<dbReference type="Proteomes" id="UP000830542">
    <property type="component" value="Chromosome"/>
</dbReference>